<evidence type="ECO:0000259" key="3">
    <source>
        <dbReference type="Pfam" id="PF20737"/>
    </source>
</evidence>
<dbReference type="InterPro" id="IPR008928">
    <property type="entry name" value="6-hairpin_glycosidase_sf"/>
</dbReference>
<feature type="domain" description="Non-reducing end beta-L-arabinofuranosidase-like GH127 middle" evidence="2">
    <location>
        <begin position="443"/>
        <end position="554"/>
    </location>
</feature>
<dbReference type="SUPFAM" id="SSF48208">
    <property type="entry name" value="Six-hairpin glycosidases"/>
    <property type="match status" value="1"/>
</dbReference>
<proteinExistence type="predicted"/>
<feature type="domain" description="Non-reducing end beta-L-arabinofuranosidase-like GH127 C-terminal" evidence="3">
    <location>
        <begin position="556"/>
        <end position="646"/>
    </location>
</feature>
<comment type="caution">
    <text evidence="4">The sequence shown here is derived from an EMBL/GenBank/DDBJ whole genome shotgun (WGS) entry which is preliminary data.</text>
</comment>
<keyword evidence="4" id="KW-0378">Hydrolase</keyword>
<evidence type="ECO:0000259" key="1">
    <source>
        <dbReference type="Pfam" id="PF07944"/>
    </source>
</evidence>
<accession>A0A3P1C2Z1</accession>
<reference evidence="4 5" key="1">
    <citation type="submission" date="2018-11" db="EMBL/GenBank/DDBJ databases">
        <authorList>
            <person name="Zhou Z."/>
            <person name="Wang G."/>
        </authorList>
    </citation>
    <scope>NUCLEOTIDE SEQUENCE [LARGE SCALE GENOMIC DNA]</scope>
    <source>
        <strain evidence="4 5">KCTC52004</strain>
    </source>
</reference>
<gene>
    <name evidence="4" type="ORF">EHT25_06485</name>
</gene>
<dbReference type="PANTHER" id="PTHR43465:SF2">
    <property type="entry name" value="DUF1680 DOMAIN PROTEIN (AFU_ORTHOLOGUE AFUA_1G08910)"/>
    <property type="match status" value="1"/>
</dbReference>
<dbReference type="GO" id="GO:0005975">
    <property type="term" value="P:carbohydrate metabolic process"/>
    <property type="evidence" value="ECO:0007669"/>
    <property type="project" value="InterPro"/>
</dbReference>
<dbReference type="Proteomes" id="UP000271925">
    <property type="component" value="Unassembled WGS sequence"/>
</dbReference>
<dbReference type="PANTHER" id="PTHR43465">
    <property type="entry name" value="DUF1680 DOMAIN PROTEIN (AFU_ORTHOLOGUE AFUA_1G08910)"/>
    <property type="match status" value="1"/>
</dbReference>
<dbReference type="AlphaFoldDB" id="A0A3P1C2Z1"/>
<sequence>MKYSTWLLAAGLSVQIVFSQDYPITAVPLSNVKLQPGFWYNRLEAARQVTIPHAFQKLEENGKFDNFAVAGGLKKGTFNGVRFDESDVYKVMEGAAYTLQNHYDAKLDHYLDSLITLVAAAQEPDGYLYTIRTIFKDSTGLKDWIAGPSRYSFENGSHELYNVGHLYEAAIAHFQATGKRTFLDIAIKNANHLVKTIGPKPGQMIVVPGHEETELALVKLFRVTGDKRYLDLARFFVDMRGRADKRALYQDAHNLGPAYFQDLKPVVQQSEAVGHAVRAQYLYAAMTDLAAIQHDQPILNAVLKIWNDATTRKQYITGGVGARENGEAFDDPYVLPNDAAYAETCAATANLLWNHRMFLLTGESKYMDVFERVLYNGFLGGVSIEGNKFFYVNPMSSNGKKDFGNGEPALRSPWFGINCCPSNVARFLPSLPGYLYALRNNELFINLFADSQTEVKMNETPVSVQQQTNYPWDGAIKMTISPKKPIAFPLLIRIPGWATNQPMPGDLYRYVTQLPQSIKLTINGQATAVAVENGYLKLHRTWKPGDVVTLTLAMPVREVVAIDKVKADLGKVAIERGPIVYCAEGVDNGGLALNLRAPANQLYSPELRKDLLGGVVVLKSAGAKPTTLIPYYAWNNRGATEMAVWFGRIGK</sequence>
<dbReference type="Pfam" id="PF20736">
    <property type="entry name" value="Glyco_hydro127M"/>
    <property type="match status" value="1"/>
</dbReference>
<protein>
    <submittedName>
        <fullName evidence="4">Glycoside hydrolase family 127 protein</fullName>
    </submittedName>
</protein>
<name>A0A3P1C2Z1_9BACT</name>
<dbReference type="InterPro" id="IPR049049">
    <property type="entry name" value="Beta-AFase-like_GH127_C"/>
</dbReference>
<dbReference type="InterPro" id="IPR049174">
    <property type="entry name" value="Beta-AFase-like"/>
</dbReference>
<dbReference type="RefSeq" id="WP_124872454.1">
    <property type="nucleotide sequence ID" value="NZ_RQJO01000007.1"/>
</dbReference>
<dbReference type="Pfam" id="PF07944">
    <property type="entry name" value="Beta-AFase-like_GH127_cat"/>
    <property type="match status" value="1"/>
</dbReference>
<dbReference type="EMBL" id="RQJO01000007">
    <property type="protein sequence ID" value="RRB07423.1"/>
    <property type="molecule type" value="Genomic_DNA"/>
</dbReference>
<feature type="domain" description="Non-reducing end beta-L-arabinofuranosidase-like GH127 catalytic" evidence="1">
    <location>
        <begin position="31"/>
        <end position="432"/>
    </location>
</feature>
<organism evidence="4 5">
    <name type="scientific">Larkinella rosea</name>
    <dbReference type="NCBI Taxonomy" id="2025312"/>
    <lineage>
        <taxon>Bacteria</taxon>
        <taxon>Pseudomonadati</taxon>
        <taxon>Bacteroidota</taxon>
        <taxon>Cytophagia</taxon>
        <taxon>Cytophagales</taxon>
        <taxon>Spirosomataceae</taxon>
        <taxon>Larkinella</taxon>
    </lineage>
</organism>
<dbReference type="InterPro" id="IPR012878">
    <property type="entry name" value="Beta-AFase-like_GH127_cat"/>
</dbReference>
<evidence type="ECO:0000313" key="5">
    <source>
        <dbReference type="Proteomes" id="UP000271925"/>
    </source>
</evidence>
<dbReference type="GO" id="GO:0016787">
    <property type="term" value="F:hydrolase activity"/>
    <property type="evidence" value="ECO:0007669"/>
    <property type="project" value="UniProtKB-KW"/>
</dbReference>
<dbReference type="Pfam" id="PF20737">
    <property type="entry name" value="Glyco_hydro127C"/>
    <property type="match status" value="1"/>
</dbReference>
<evidence type="ECO:0000259" key="2">
    <source>
        <dbReference type="Pfam" id="PF20736"/>
    </source>
</evidence>
<keyword evidence="5" id="KW-1185">Reference proteome</keyword>
<dbReference type="InterPro" id="IPR049046">
    <property type="entry name" value="Beta-AFase-like_GH127_middle"/>
</dbReference>
<evidence type="ECO:0000313" key="4">
    <source>
        <dbReference type="EMBL" id="RRB07423.1"/>
    </source>
</evidence>
<dbReference type="OrthoDB" id="9757939at2"/>